<feature type="compositionally biased region" description="Polar residues" evidence="1">
    <location>
        <begin position="107"/>
        <end position="120"/>
    </location>
</feature>
<evidence type="ECO:0000313" key="3">
    <source>
        <dbReference type="Proteomes" id="UP001451303"/>
    </source>
</evidence>
<dbReference type="EMBL" id="JAVLET010000002">
    <property type="protein sequence ID" value="KAL0472906.1"/>
    <property type="molecule type" value="Genomic_DNA"/>
</dbReference>
<protein>
    <submittedName>
        <fullName evidence="2">Uncharacterized protein</fullName>
    </submittedName>
</protein>
<gene>
    <name evidence="2" type="ORF">QR685DRAFT_541592</name>
</gene>
<accession>A0ABR3DJQ2</accession>
<organism evidence="2 3">
    <name type="scientific">Neurospora intermedia</name>
    <dbReference type="NCBI Taxonomy" id="5142"/>
    <lineage>
        <taxon>Eukaryota</taxon>
        <taxon>Fungi</taxon>
        <taxon>Dikarya</taxon>
        <taxon>Ascomycota</taxon>
        <taxon>Pezizomycotina</taxon>
        <taxon>Sordariomycetes</taxon>
        <taxon>Sordariomycetidae</taxon>
        <taxon>Sordariales</taxon>
        <taxon>Sordariaceae</taxon>
        <taxon>Neurospora</taxon>
    </lineage>
</organism>
<dbReference type="Proteomes" id="UP001451303">
    <property type="component" value="Unassembled WGS sequence"/>
</dbReference>
<proteinExistence type="predicted"/>
<feature type="compositionally biased region" description="Polar residues" evidence="1">
    <location>
        <begin position="77"/>
        <end position="89"/>
    </location>
</feature>
<feature type="compositionally biased region" description="Polar residues" evidence="1">
    <location>
        <begin position="223"/>
        <end position="233"/>
    </location>
</feature>
<name>A0ABR3DJQ2_NEUIN</name>
<feature type="region of interest" description="Disordered" evidence="1">
    <location>
        <begin position="1"/>
        <end position="251"/>
    </location>
</feature>
<evidence type="ECO:0000313" key="2">
    <source>
        <dbReference type="EMBL" id="KAL0472906.1"/>
    </source>
</evidence>
<feature type="compositionally biased region" description="Pro residues" evidence="1">
    <location>
        <begin position="206"/>
        <end position="215"/>
    </location>
</feature>
<comment type="caution">
    <text evidence="2">The sequence shown here is derived from an EMBL/GenBank/DDBJ whole genome shotgun (WGS) entry which is preliminary data.</text>
</comment>
<sequence>MSQSTTPAAETPEVLPAMTSQRPHPRRTAPTGGPFPPATLRRQNAQVLLPEDFIYDARWQPRPFPNGVQEDEPHSPPTNQTRQSISRGVNSGRGPTPPQARWANCPHRTQNVEVTGSSSPTDEDIQRNVETVQRRLRAGIITPVPRPSQRAQTRPLLFQENPSRQSCRHPRGPSLVPHSSRRTRFTLPSDGPEPEPLRNSPQADPFRPPPPPYSPRDPRLHPTSTDYDLTSNLYGRPHNNGAPPLPLYTPIADPSERVLQFGGSEDEQRNAMVRLREERGRQQPEERLTGERLTGMRLPAREGRDYNGIEELRWIRNAVAELDVEDAELEADIIRRFMDYPFP</sequence>
<keyword evidence="3" id="KW-1185">Reference proteome</keyword>
<reference evidence="2 3" key="1">
    <citation type="submission" date="2023-09" db="EMBL/GenBank/DDBJ databases">
        <title>Multi-omics analysis of a traditional fermented food reveals byproduct-associated fungal strains for waste-to-food upcycling.</title>
        <authorList>
            <consortium name="Lawrence Berkeley National Laboratory"/>
            <person name="Rekdal V.M."/>
            <person name="Villalobos-Escobedo J.M."/>
            <person name="Rodriguez-Valeron N."/>
            <person name="Garcia M.O."/>
            <person name="Vasquez D.P."/>
            <person name="Damayanti I."/>
            <person name="Sorensen P.M."/>
            <person name="Baidoo E.E."/>
            <person name="De Carvalho A.C."/>
            <person name="Riley R."/>
            <person name="Lipzen A."/>
            <person name="He G."/>
            <person name="Yan M."/>
            <person name="Haridas S."/>
            <person name="Daum C."/>
            <person name="Yoshinaga Y."/>
            <person name="Ng V."/>
            <person name="Grigoriev I.V."/>
            <person name="Munk R."/>
            <person name="Nuraida L."/>
            <person name="Wijaya C.H."/>
            <person name="Morales P.-C."/>
            <person name="Keasling J.D."/>
        </authorList>
    </citation>
    <scope>NUCLEOTIDE SEQUENCE [LARGE SCALE GENOMIC DNA]</scope>
    <source>
        <strain evidence="2 3">FGSC 2613</strain>
    </source>
</reference>
<evidence type="ECO:0000256" key="1">
    <source>
        <dbReference type="SAM" id="MobiDB-lite"/>
    </source>
</evidence>